<dbReference type="PROSITE" id="PS50082">
    <property type="entry name" value="WD_REPEATS_2"/>
    <property type="match status" value="2"/>
</dbReference>
<dbReference type="GO" id="GO:1904263">
    <property type="term" value="P:positive regulation of TORC1 signaling"/>
    <property type="evidence" value="ECO:0007669"/>
    <property type="project" value="TreeGrafter"/>
</dbReference>
<feature type="repeat" description="WD" evidence="7">
    <location>
        <begin position="102"/>
        <end position="144"/>
    </location>
</feature>
<evidence type="ECO:0000256" key="4">
    <source>
        <dbReference type="ARBA" id="ARBA00022771"/>
    </source>
</evidence>
<comment type="caution">
    <text evidence="10">The sequence shown here is derived from an EMBL/GenBank/DDBJ whole genome shotgun (WGS) entry which is preliminary data.</text>
</comment>
<feature type="domain" description="C2H2-type" evidence="9">
    <location>
        <begin position="1520"/>
        <end position="1552"/>
    </location>
</feature>
<dbReference type="PROSITE" id="PS50157">
    <property type="entry name" value="ZINC_FINGER_C2H2_2"/>
    <property type="match status" value="9"/>
</dbReference>
<keyword evidence="4 6" id="KW-0863">Zinc-finger</keyword>
<feature type="domain" description="C2H2-type" evidence="9">
    <location>
        <begin position="989"/>
        <end position="1016"/>
    </location>
</feature>
<evidence type="ECO:0000256" key="2">
    <source>
        <dbReference type="ARBA" id="ARBA00022723"/>
    </source>
</evidence>
<accession>A0AAW0WHI3</accession>
<feature type="domain" description="C2H2-type" evidence="9">
    <location>
        <begin position="1017"/>
        <end position="1044"/>
    </location>
</feature>
<dbReference type="GO" id="GO:0008270">
    <property type="term" value="F:zinc ion binding"/>
    <property type="evidence" value="ECO:0007669"/>
    <property type="project" value="UniProtKB-KW"/>
</dbReference>
<dbReference type="InterPro" id="IPR015943">
    <property type="entry name" value="WD40/YVTN_repeat-like_dom_sf"/>
</dbReference>
<feature type="domain" description="C2H2-type" evidence="9">
    <location>
        <begin position="1203"/>
        <end position="1231"/>
    </location>
</feature>
<dbReference type="GO" id="GO:0006355">
    <property type="term" value="P:regulation of DNA-templated transcription"/>
    <property type="evidence" value="ECO:0007669"/>
    <property type="project" value="UniProtKB-ARBA"/>
</dbReference>
<gene>
    <name evidence="10" type="ORF">OTU49_007369</name>
</gene>
<protein>
    <recommendedName>
        <fullName evidence="9">C2H2-type domain-containing protein</fullName>
    </recommendedName>
</protein>
<dbReference type="Proteomes" id="UP001445076">
    <property type="component" value="Unassembled WGS sequence"/>
</dbReference>
<feature type="compositionally biased region" description="Basic residues" evidence="8">
    <location>
        <begin position="1765"/>
        <end position="1776"/>
    </location>
</feature>
<dbReference type="InterPro" id="IPR049567">
    <property type="entry name" value="WDR59-like"/>
</dbReference>
<dbReference type="SUPFAM" id="SSF57667">
    <property type="entry name" value="beta-beta-alpha zinc fingers"/>
    <property type="match status" value="4"/>
</dbReference>
<dbReference type="PROSITE" id="PS00028">
    <property type="entry name" value="ZINC_FINGER_C2H2_1"/>
    <property type="match status" value="12"/>
</dbReference>
<dbReference type="GO" id="GO:0005774">
    <property type="term" value="C:vacuolar membrane"/>
    <property type="evidence" value="ECO:0007669"/>
    <property type="project" value="TreeGrafter"/>
</dbReference>
<keyword evidence="1 7" id="KW-0853">WD repeat</keyword>
<dbReference type="PANTHER" id="PTHR46170">
    <property type="entry name" value="GATOR COMPLEX PROTEIN WDR59"/>
    <property type="match status" value="1"/>
</dbReference>
<evidence type="ECO:0000256" key="5">
    <source>
        <dbReference type="ARBA" id="ARBA00022833"/>
    </source>
</evidence>
<feature type="repeat" description="WD" evidence="7">
    <location>
        <begin position="188"/>
        <end position="230"/>
    </location>
</feature>
<dbReference type="EMBL" id="JARKIK010000060">
    <property type="protein sequence ID" value="KAK8731563.1"/>
    <property type="molecule type" value="Genomic_DNA"/>
</dbReference>
<evidence type="ECO:0000256" key="8">
    <source>
        <dbReference type="SAM" id="MobiDB-lite"/>
    </source>
</evidence>
<organism evidence="10 11">
    <name type="scientific">Cherax quadricarinatus</name>
    <name type="common">Australian red claw crayfish</name>
    <dbReference type="NCBI Taxonomy" id="27406"/>
    <lineage>
        <taxon>Eukaryota</taxon>
        <taxon>Metazoa</taxon>
        <taxon>Ecdysozoa</taxon>
        <taxon>Arthropoda</taxon>
        <taxon>Crustacea</taxon>
        <taxon>Multicrustacea</taxon>
        <taxon>Malacostraca</taxon>
        <taxon>Eumalacostraca</taxon>
        <taxon>Eucarida</taxon>
        <taxon>Decapoda</taxon>
        <taxon>Pleocyemata</taxon>
        <taxon>Astacidea</taxon>
        <taxon>Parastacoidea</taxon>
        <taxon>Parastacidae</taxon>
        <taxon>Cherax</taxon>
    </lineage>
</organism>
<feature type="domain" description="C2H2-type" evidence="9">
    <location>
        <begin position="1974"/>
        <end position="1998"/>
    </location>
</feature>
<evidence type="ECO:0000313" key="11">
    <source>
        <dbReference type="Proteomes" id="UP001445076"/>
    </source>
</evidence>
<sequence>MAVRWSSENVVAEHRDLQANAMALDWRGEYTLLAGRRNLALISLNKPSEVVKRVSRTRQKYDVTAAEWNPIQSQGHTFVLASGERAEICQWTEGSLNGTTSLRAHTRTITDLNWHRFDPHVLATCSIDTFVHIWDTRETRKPVASLSAIAGASQVKWNKLNHNFLASGHDCNIRVWDNRKTSQPAQYIAAHLSKIQGLDWSPNHENHLVTSSNDCTVKFFNITNPRKAENFINTLSPVWRARYTPFGEGVVTVVVPQLRRGENSLLLWSVTDMSAPVHTFVGHSDVVLEFEWRQNTNNPGEHQLVTWARDQSLRIWKIDQHLQRLCGHDIEDDAAFAESTDSEFANEAAPVQGESECDMEKFDEKDKTGEQDTLDPVQDTKQQCTQQNAENTERASHENSPEIGLATSDAPQTYDELQGSLTNDQFTGDTGTANVPVLPPVTSFLNTVSAPIRTNHNVVSLTSTLPSGGISAGQPMSLQQEFSLLNTSLDNSQVNSVEVVGGGIEVLAGAEGKTHGQDDNKVAREEGRLETRSENNAREEVRLHSGDGSDLVNEVTKLEGELGDDAASNLEKCHINLKDKKKSVLDVYNKGIGCHIKSKTNFNSYIQDFRTNISCDMTKKVLSVKTNSEINLLAMSYITGLECSDQDLISRVNLDDSSACLMNDKSSLNFPGGNKSSKEQTDNVVVDEESPVKITVKSKGWSECPSEPAVLDMESIPITSDRPAACLLSNTGGRQDLSKSTEISIISVTPEVPTPVQEVKEVITNIDTTKEETVIHVINNGNMSSNEENSVCSTSPSIHTLVETVDASNENQILLKREIPDNISLTLSLPLVNAPNAAVIDGSFMIKHSNDAPLQVPAKLIYIPDTEDGSLEFSEEMCAALSPQLFEGGALVQGENIVVLGNQSYLTSVELVVIEGETQTQISISPLVESLRAYQDRGVNFLIITRDLEQSIALSSNSSQAFLKIDLNSSTDKKISVKNAPHCEEPGLFQCDKCDKTYKVRSSLNSHKVTHNVEKMYKCDECDKAFHYSTPLQIHKRIHSDERPYRCHSCTASFRSKANLRYHERLHTGERPITCQECGRGFKDYTSLKRHRQKAHGILNVKCVECGQMCNSLDGLTNHLLKSHNIFYVDKLEFCEKCGEPFFAPPKAFNIHVTSHECAEKISQGAPGKLSDYIHQCGICNMICQNKPQMLVHIQIHAAIKRFQCRYCKNAYMYRFLLARHVREEHPDNPQWFCQYCDETFATCRKMNTHSCRTVRGNYNCPHCDFKTEIRHRLFRHIVKEHPSDKAPYYCDFCKSSYEDPSKLRYHQKREHPEKMLMLTVHRETAKHLHGAGDKSDSPSIDMSQVEMTVEGNTIIYYIPKHLRNDDVFKEKVKFKCFYCEAKFPVKNSMTRHILREHPNEKAYKCLQCNIFLRSNVESKNHHRKYHKYLDTGGRDPLRNEKAMKKKAQMLEEKLKHAGAELKNIYKFGCRFCSMVYRSKRPLIVHYKKWHPDEEWDHFPDKPSRITNLPSKKKRKLLFFECVFEEQCQKVFDDITMILDHLANAHHVDNKEANKYIHKRIVVEAVRCGRLPRNAIDVVTKASSKAKRTRRKNNAGIKLEAEDEEIVDDPAYFEERVPVKKIDRDLKLFDKMKTRSELPISSLNDTQHTKSILLSKSVEKEHKLGISSKKASKSYMNLEDIGSVRDVKKMLYRCRKCGISFSSKLNYREHSSQYSQVDCREFLHLNIKKDSGSDEDNSDEYYSDENYQVSSGQEDDDSEGNAPQRNKKSHSNKKKERGLTNLNSIVKMEVENSNQNIVEDIIVTSLDEDNSEAVLKILTISSNEFEHSGIQSEVEMSTLDFSNLNSGPTLISESENIKLNTFNVSLTPGDKGKKREVANEKFNEAKKLRPDNSCSKNRSDNQSTEMEVYFKNRRQSKVPALRNKIPIEKNKDTKVPQIKRASRGTAVIEPRLRRLGEAHSRSHSVRENNASQTTQCEECHLIFQTRAELSFHKRLDHR</sequence>
<dbReference type="SUPFAM" id="SSF50978">
    <property type="entry name" value="WD40 repeat-like"/>
    <property type="match status" value="1"/>
</dbReference>
<reference evidence="10 11" key="1">
    <citation type="journal article" date="2024" name="BMC Genomics">
        <title>Genome assembly of redclaw crayfish (Cherax quadricarinatus) provides insights into its immune adaptation and hypoxia tolerance.</title>
        <authorList>
            <person name="Liu Z."/>
            <person name="Zheng J."/>
            <person name="Li H."/>
            <person name="Fang K."/>
            <person name="Wang S."/>
            <person name="He J."/>
            <person name="Zhou D."/>
            <person name="Weng S."/>
            <person name="Chi M."/>
            <person name="Gu Z."/>
            <person name="He J."/>
            <person name="Li F."/>
            <person name="Wang M."/>
        </authorList>
    </citation>
    <scope>NUCLEOTIDE SEQUENCE [LARGE SCALE GENOMIC DNA]</scope>
    <source>
        <strain evidence="10">ZL_2023a</strain>
    </source>
</reference>
<dbReference type="SMART" id="SM00355">
    <property type="entry name" value="ZnF_C2H2"/>
    <property type="match status" value="16"/>
</dbReference>
<dbReference type="Pfam" id="PF00096">
    <property type="entry name" value="zf-C2H2"/>
    <property type="match status" value="3"/>
</dbReference>
<dbReference type="InterPro" id="IPR036322">
    <property type="entry name" value="WD40_repeat_dom_sf"/>
</dbReference>
<dbReference type="InterPro" id="IPR001680">
    <property type="entry name" value="WD40_rpt"/>
</dbReference>
<dbReference type="GO" id="GO:0035591">
    <property type="term" value="F:signaling adaptor activity"/>
    <property type="evidence" value="ECO:0007669"/>
    <property type="project" value="TreeGrafter"/>
</dbReference>
<feature type="domain" description="C2H2-type" evidence="9">
    <location>
        <begin position="1073"/>
        <end position="1096"/>
    </location>
</feature>
<name>A0AAW0WHI3_CHEQU</name>
<feature type="domain" description="C2H2-type" evidence="9">
    <location>
        <begin position="1289"/>
        <end position="1317"/>
    </location>
</feature>
<evidence type="ECO:0000259" key="9">
    <source>
        <dbReference type="PROSITE" id="PS50157"/>
    </source>
</evidence>
<keyword evidence="2" id="KW-0479">Metal-binding</keyword>
<evidence type="ECO:0000256" key="1">
    <source>
        <dbReference type="ARBA" id="ARBA00022574"/>
    </source>
</evidence>
<dbReference type="GO" id="GO:0034198">
    <property type="term" value="P:cellular response to amino acid starvation"/>
    <property type="evidence" value="ECO:0007669"/>
    <property type="project" value="TreeGrafter"/>
</dbReference>
<dbReference type="InterPro" id="IPR036236">
    <property type="entry name" value="Znf_C2H2_sf"/>
</dbReference>
<feature type="region of interest" description="Disordered" evidence="8">
    <location>
        <begin position="339"/>
        <end position="407"/>
    </location>
</feature>
<feature type="compositionally biased region" description="Basic and acidic residues" evidence="8">
    <location>
        <begin position="358"/>
        <end position="370"/>
    </location>
</feature>
<feature type="domain" description="C2H2-type" evidence="9">
    <location>
        <begin position="1375"/>
        <end position="1403"/>
    </location>
</feature>
<feature type="compositionally biased region" description="Basic and acidic residues" evidence="8">
    <location>
        <begin position="391"/>
        <end position="400"/>
    </location>
</feature>
<evidence type="ECO:0000313" key="10">
    <source>
        <dbReference type="EMBL" id="KAK8731563.1"/>
    </source>
</evidence>
<keyword evidence="11" id="KW-1185">Reference proteome</keyword>
<dbReference type="Gene3D" id="3.30.160.60">
    <property type="entry name" value="Classic Zinc Finger"/>
    <property type="match status" value="7"/>
</dbReference>
<dbReference type="PROSITE" id="PS00678">
    <property type="entry name" value="WD_REPEATS_1"/>
    <property type="match status" value="1"/>
</dbReference>
<feature type="compositionally biased region" description="Polar residues" evidence="8">
    <location>
        <begin position="379"/>
        <end position="390"/>
    </location>
</feature>
<feature type="region of interest" description="Disordered" evidence="8">
    <location>
        <begin position="1747"/>
        <end position="1780"/>
    </location>
</feature>
<dbReference type="GO" id="GO:0035859">
    <property type="term" value="C:Seh1-associated complex"/>
    <property type="evidence" value="ECO:0007669"/>
    <property type="project" value="TreeGrafter"/>
</dbReference>
<proteinExistence type="predicted"/>
<keyword evidence="5" id="KW-0862">Zinc</keyword>
<feature type="domain" description="C2H2-type" evidence="9">
    <location>
        <begin position="1045"/>
        <end position="1072"/>
    </location>
</feature>
<evidence type="ECO:0000256" key="7">
    <source>
        <dbReference type="PROSITE-ProRule" id="PRU00221"/>
    </source>
</evidence>
<dbReference type="FunFam" id="3.30.160.60:FF:002343">
    <property type="entry name" value="Zinc finger protein 33A"/>
    <property type="match status" value="1"/>
</dbReference>
<evidence type="ECO:0000256" key="3">
    <source>
        <dbReference type="ARBA" id="ARBA00022737"/>
    </source>
</evidence>
<dbReference type="Pfam" id="PF00400">
    <property type="entry name" value="WD40"/>
    <property type="match status" value="3"/>
</dbReference>
<dbReference type="InterPro" id="IPR013087">
    <property type="entry name" value="Znf_C2H2_type"/>
</dbReference>
<dbReference type="SMART" id="SM00320">
    <property type="entry name" value="WD40"/>
    <property type="match status" value="4"/>
</dbReference>
<dbReference type="Gene3D" id="2.130.10.10">
    <property type="entry name" value="YVTN repeat-like/Quinoprotein amine dehydrogenase"/>
    <property type="match status" value="2"/>
</dbReference>
<evidence type="ECO:0000256" key="6">
    <source>
        <dbReference type="PROSITE-ProRule" id="PRU00042"/>
    </source>
</evidence>
<dbReference type="InterPro" id="IPR019775">
    <property type="entry name" value="WD40_repeat_CS"/>
</dbReference>
<dbReference type="FunFam" id="3.30.160.60:FF:000100">
    <property type="entry name" value="Zinc finger 45-like"/>
    <property type="match status" value="1"/>
</dbReference>
<dbReference type="FunFam" id="3.30.160.60:FF:000005">
    <property type="entry name" value="Zinc finger protein 14 homolog"/>
    <property type="match status" value="1"/>
</dbReference>
<keyword evidence="3" id="KW-0677">Repeat</keyword>
<dbReference type="PANTHER" id="PTHR46170:SF1">
    <property type="entry name" value="GATOR COMPLEX PROTEIN WDR59"/>
    <property type="match status" value="1"/>
</dbReference>